<name>A0A803JKA0_XENTR</name>
<dbReference type="InterPro" id="IPR036875">
    <property type="entry name" value="Znf_CCHC_sf"/>
</dbReference>
<feature type="domain" description="CCHC-type" evidence="2">
    <location>
        <begin position="41"/>
        <end position="54"/>
    </location>
</feature>
<reference evidence="3" key="2">
    <citation type="submission" date="2021-03" db="UniProtKB">
        <authorList>
            <consortium name="Ensembl"/>
        </authorList>
    </citation>
    <scope>IDENTIFICATION</scope>
</reference>
<dbReference type="SMART" id="SM00343">
    <property type="entry name" value="ZnF_C2HC"/>
    <property type="match status" value="4"/>
</dbReference>
<evidence type="ECO:0000313" key="3">
    <source>
        <dbReference type="Ensembl" id="ENSXETP00000108382"/>
    </source>
</evidence>
<dbReference type="AlphaFoldDB" id="A0A803JKA0"/>
<keyword evidence="1" id="KW-0479">Metal-binding</keyword>
<dbReference type="PANTHER" id="PTHR22639">
    <property type="entry name" value="GAG-RELATED PROTEIN"/>
    <property type="match status" value="1"/>
</dbReference>
<reference evidence="3" key="1">
    <citation type="journal article" date="2010" name="Science">
        <title>The genome of the Western clawed frog Xenopus tropicalis.</title>
        <authorList>
            <person name="Hellsten U."/>
            <person name="Harland R.M."/>
            <person name="Gilchrist M.J."/>
            <person name="Hendrix D."/>
            <person name="Jurka J."/>
            <person name="Kapitonov V."/>
            <person name="Ovcharenko I."/>
            <person name="Putnam N.H."/>
            <person name="Shu S."/>
            <person name="Taher L."/>
            <person name="Blitz I.L."/>
            <person name="Blumberg B."/>
            <person name="Dichmann D.S."/>
            <person name="Dubchak I."/>
            <person name="Amaya E."/>
            <person name="Detter J.C."/>
            <person name="Fletcher R."/>
            <person name="Gerhard D.S."/>
            <person name="Goodstein D."/>
            <person name="Graves T."/>
            <person name="Grigoriev I.V."/>
            <person name="Grimwood J."/>
            <person name="Kawashima T."/>
            <person name="Lindquist E."/>
            <person name="Lucas S.M."/>
            <person name="Mead P.E."/>
            <person name="Mitros T."/>
            <person name="Ogino H."/>
            <person name="Ohta Y."/>
            <person name="Poliakov A.V."/>
            <person name="Pollet N."/>
            <person name="Robert J."/>
            <person name="Salamov A."/>
            <person name="Sater A.K."/>
            <person name="Schmutz J."/>
            <person name="Terry A."/>
            <person name="Vize P.D."/>
            <person name="Warren W.C."/>
            <person name="Wells D."/>
            <person name="Wills A."/>
            <person name="Wilson R.K."/>
            <person name="Zimmerman L.B."/>
            <person name="Zorn A.M."/>
            <person name="Grainger R."/>
            <person name="Grammer T."/>
            <person name="Khokha M.K."/>
            <person name="Richardson P.M."/>
            <person name="Rokhsar D.S."/>
        </authorList>
    </citation>
    <scope>NUCLEOTIDE SEQUENCE [LARGE SCALE GENOMIC DNA]</scope>
    <source>
        <strain evidence="3">Nigerian</strain>
    </source>
</reference>
<dbReference type="GO" id="GO:0008270">
    <property type="term" value="F:zinc ion binding"/>
    <property type="evidence" value="ECO:0007669"/>
    <property type="project" value="UniProtKB-KW"/>
</dbReference>
<protein>
    <recommendedName>
        <fullName evidence="2">CCHC-type domain-containing protein</fullName>
    </recommendedName>
</protein>
<dbReference type="PANTHER" id="PTHR22639:SF6">
    <property type="entry name" value="ZINC FINGER CCHC DOMAIN-CONTAINING PROTEIN 3-LIKE"/>
    <property type="match status" value="1"/>
</dbReference>
<dbReference type="InterPro" id="IPR001878">
    <property type="entry name" value="Znf_CCHC"/>
</dbReference>
<proteinExistence type="predicted"/>
<dbReference type="Ensembl" id="ENSXETT00000117736">
    <property type="protein sequence ID" value="ENSXETP00000108382"/>
    <property type="gene ID" value="ENSXETG00000043871"/>
</dbReference>
<dbReference type="GO" id="GO:0002218">
    <property type="term" value="P:activation of innate immune response"/>
    <property type="evidence" value="ECO:0007669"/>
    <property type="project" value="InterPro"/>
</dbReference>
<dbReference type="GO" id="GO:0003723">
    <property type="term" value="F:RNA binding"/>
    <property type="evidence" value="ECO:0007669"/>
    <property type="project" value="InterPro"/>
</dbReference>
<keyword evidence="1" id="KW-0863">Zinc-finger</keyword>
<dbReference type="PROSITE" id="PS50158">
    <property type="entry name" value="ZF_CCHC"/>
    <property type="match status" value="3"/>
</dbReference>
<dbReference type="Pfam" id="PF00098">
    <property type="entry name" value="zf-CCHC"/>
    <property type="match status" value="2"/>
</dbReference>
<evidence type="ECO:0000256" key="1">
    <source>
        <dbReference type="PROSITE-ProRule" id="PRU00047"/>
    </source>
</evidence>
<accession>A0A803JKA0</accession>
<dbReference type="SUPFAM" id="SSF57756">
    <property type="entry name" value="Retrovirus zinc finger-like domains"/>
    <property type="match status" value="2"/>
</dbReference>
<dbReference type="GeneTree" id="ENSGT00530000063983"/>
<feature type="domain" description="CCHC-type" evidence="2">
    <location>
        <begin position="64"/>
        <end position="78"/>
    </location>
</feature>
<evidence type="ECO:0000259" key="2">
    <source>
        <dbReference type="PROSITE" id="PS50158"/>
    </source>
</evidence>
<dbReference type="InterPro" id="IPR042509">
    <property type="entry name" value="ZCCHC3"/>
</dbReference>
<sequence>MCPLARFRLGTVNIDCFFQGMPEFCRRCRQYGHLAEGCELCQNCGKAGHEFKTCSLPKRSRQARCNKCGRPGHVAALCTFLKVCNMCGKEGHIYRDCPSKAKKEGAGAKLVRSGPGSEQMPAATLPRRLRMSPVKANGSLLMRKRRRKKNVVVRPSY</sequence>
<dbReference type="InParanoid" id="A0A803JKA0"/>
<organism evidence="3">
    <name type="scientific">Xenopus tropicalis</name>
    <name type="common">Western clawed frog</name>
    <name type="synonym">Silurana tropicalis</name>
    <dbReference type="NCBI Taxonomy" id="8364"/>
    <lineage>
        <taxon>Eukaryota</taxon>
        <taxon>Metazoa</taxon>
        <taxon>Chordata</taxon>
        <taxon>Craniata</taxon>
        <taxon>Vertebrata</taxon>
        <taxon>Euteleostomi</taxon>
        <taxon>Amphibia</taxon>
        <taxon>Batrachia</taxon>
        <taxon>Anura</taxon>
        <taxon>Pipoidea</taxon>
        <taxon>Pipidae</taxon>
        <taxon>Xenopodinae</taxon>
        <taxon>Xenopus</taxon>
        <taxon>Silurana</taxon>
    </lineage>
</organism>
<keyword evidence="1" id="KW-0862">Zinc</keyword>
<dbReference type="GO" id="GO:0003690">
    <property type="term" value="F:double-stranded DNA binding"/>
    <property type="evidence" value="ECO:0007669"/>
    <property type="project" value="InterPro"/>
</dbReference>
<feature type="domain" description="CCHC-type" evidence="2">
    <location>
        <begin position="84"/>
        <end position="99"/>
    </location>
</feature>
<dbReference type="Gene3D" id="4.10.60.10">
    <property type="entry name" value="Zinc finger, CCHC-type"/>
    <property type="match status" value="2"/>
</dbReference>